<sequence>MYGYFKKLIVFVREIYEGFVMKYSVRIIVIFLLSLLILAGCEENSKTSMVQSSEQGTNQESDSEGDVASSEESVIVMHKLYFDVNVTSSEDVFQNHSIELYLDEQPFHKFEDGKYYTELAEVEEGNHVISFKVDDAILNDLNQNVNVNADMSIVFTLGFNDSLDITSFGTSESIADSAIVYDSMENVALDKAIENLANKHFVNVRYESNDSTSILDTSEWLVVGQNVSPGSQLDKAEEIVLTCRKVYFQLYFDLSFDQNIFLATYDIEVYLDGEKIDTIPHGKNFTYSTKLKEGEHTATFYKSTDNKVFSEKKINITTDSTLSGRLHSNNKDIELNNFVLNNGIADTSFEVVNVVGMQLDKALSVLGGIGFTNVVKEPSDDIWMDSNWIVTAQSVSAGTKVDKNTKIVLNSVKKEAYLSSNYVSLNMNDAAKKAKALNNEILYVDYAKNMYMTNKISTMDENEKKLWIVKQASFNSEGKIQLDFIYTGMVEMPNLMANNLADALATLKNAEFSDVESKTQDGSYIWDNSDWKVVSQSVSAGTKVNANKKIVITVGKDDAVQATAQTSSSPVKEETQEDKLADEKDSLMKSDLSKESKDSIATDEQIDILMAQTEALLKTKEKDGIHSTIERDDKYVIVNLWKDGLTEAAVYVKEGQLPKSQWNDVIDGMTILSNAIYSNYKPYGINVMVNLLNNRNKENILASFYNGQKTYDVVDD</sequence>
<feature type="compositionally biased region" description="Basic and acidic residues" evidence="1">
    <location>
        <begin position="571"/>
        <end position="596"/>
    </location>
</feature>
<dbReference type="CDD" id="cd06577">
    <property type="entry name" value="PASTA_pknB"/>
    <property type="match status" value="2"/>
</dbReference>
<keyword evidence="2" id="KW-0812">Transmembrane</keyword>
<accession>A0A1G5BCD2</accession>
<gene>
    <name evidence="4" type="ORF">SAMN02910451_00650</name>
</gene>
<evidence type="ECO:0000256" key="1">
    <source>
        <dbReference type="SAM" id="MobiDB-lite"/>
    </source>
</evidence>
<proteinExistence type="predicted"/>
<dbReference type="Proteomes" id="UP000183047">
    <property type="component" value="Unassembled WGS sequence"/>
</dbReference>
<dbReference type="OrthoDB" id="2088494at2"/>
<dbReference type="Gene3D" id="3.30.10.20">
    <property type="match status" value="2"/>
</dbReference>
<name>A0A1G5BCD2_9FIRM</name>
<feature type="domain" description="PASTA" evidence="3">
    <location>
        <begin position="345"/>
        <end position="413"/>
    </location>
</feature>
<feature type="domain" description="PASTA" evidence="3">
    <location>
        <begin position="488"/>
        <end position="556"/>
    </location>
</feature>
<reference evidence="5" key="1">
    <citation type="submission" date="2016-10" db="EMBL/GenBank/DDBJ databases">
        <authorList>
            <person name="Varghese N."/>
            <person name="Submissions S."/>
        </authorList>
    </citation>
    <scope>NUCLEOTIDE SEQUENCE [LARGE SCALE GENOMIC DNA]</scope>
    <source>
        <strain evidence="5">XBD2006</strain>
    </source>
</reference>
<dbReference type="EMBL" id="FMUR01000004">
    <property type="protein sequence ID" value="SCX87782.1"/>
    <property type="molecule type" value="Genomic_DNA"/>
</dbReference>
<evidence type="ECO:0000313" key="5">
    <source>
        <dbReference type="Proteomes" id="UP000183047"/>
    </source>
</evidence>
<dbReference type="Pfam" id="PF03793">
    <property type="entry name" value="PASTA"/>
    <property type="match status" value="2"/>
</dbReference>
<feature type="transmembrane region" description="Helical" evidence="2">
    <location>
        <begin position="20"/>
        <end position="39"/>
    </location>
</feature>
<keyword evidence="2" id="KW-1133">Transmembrane helix</keyword>
<dbReference type="InterPro" id="IPR005543">
    <property type="entry name" value="PASTA_dom"/>
</dbReference>
<keyword evidence="2" id="KW-0472">Membrane</keyword>
<evidence type="ECO:0000313" key="4">
    <source>
        <dbReference type="EMBL" id="SCX87782.1"/>
    </source>
</evidence>
<organism evidence="4 5">
    <name type="scientific">Butyrivibrio hungatei</name>
    <dbReference type="NCBI Taxonomy" id="185008"/>
    <lineage>
        <taxon>Bacteria</taxon>
        <taxon>Bacillati</taxon>
        <taxon>Bacillota</taxon>
        <taxon>Clostridia</taxon>
        <taxon>Lachnospirales</taxon>
        <taxon>Lachnospiraceae</taxon>
        <taxon>Butyrivibrio</taxon>
    </lineage>
</organism>
<dbReference type="AlphaFoldDB" id="A0A1G5BCD2"/>
<feature type="region of interest" description="Disordered" evidence="1">
    <location>
        <begin position="562"/>
        <end position="596"/>
    </location>
</feature>
<dbReference type="SMART" id="SM00740">
    <property type="entry name" value="PASTA"/>
    <property type="match status" value="2"/>
</dbReference>
<dbReference type="PROSITE" id="PS51178">
    <property type="entry name" value="PASTA"/>
    <property type="match status" value="2"/>
</dbReference>
<protein>
    <submittedName>
        <fullName evidence="4">PASTA domain, binds beta-lactams</fullName>
    </submittedName>
</protein>
<evidence type="ECO:0000256" key="2">
    <source>
        <dbReference type="SAM" id="Phobius"/>
    </source>
</evidence>
<keyword evidence="5" id="KW-1185">Reference proteome</keyword>
<evidence type="ECO:0000259" key="3">
    <source>
        <dbReference type="PROSITE" id="PS51178"/>
    </source>
</evidence>